<reference evidence="10" key="1">
    <citation type="submission" date="2022-08" db="EMBL/GenBank/DDBJ databases">
        <authorList>
            <consortium name="DOE Joint Genome Institute"/>
            <person name="Min B."/>
            <person name="Riley R."/>
            <person name="Sierra-Patev S."/>
            <person name="Naranjo-Ortiz M."/>
            <person name="Looney B."/>
            <person name="Konkel Z."/>
            <person name="Slot J.C."/>
            <person name="Sakamoto Y."/>
            <person name="Steenwyk J.L."/>
            <person name="Rokas A."/>
            <person name="Carro J."/>
            <person name="Camarero S."/>
            <person name="Ferreira P."/>
            <person name="Molpeceres G."/>
            <person name="Ruiz-Duenas F.J."/>
            <person name="Serrano A."/>
            <person name="Henrissat B."/>
            <person name="Drula E."/>
            <person name="Hughes K.W."/>
            <person name="Mata J.L."/>
            <person name="Ishikawa N.K."/>
            <person name="Vargas-Isla R."/>
            <person name="Ushijima S."/>
            <person name="Smith C.A."/>
            <person name="Ahrendt S."/>
            <person name="Andreopoulos W."/>
            <person name="He G."/>
            <person name="Labutti K."/>
            <person name="Lipzen A."/>
            <person name="Ng V."/>
            <person name="Sandor L."/>
            <person name="Barry K."/>
            <person name="Martinez A.T."/>
            <person name="Xiao Y."/>
            <person name="Gibbons J.G."/>
            <person name="Terashima K."/>
            <person name="Hibbett D.S."/>
            <person name="Grigoriev I.V."/>
        </authorList>
    </citation>
    <scope>NUCLEOTIDE SEQUENCE</scope>
    <source>
        <strain evidence="10">Sp2 HRB7682 ss15</strain>
    </source>
</reference>
<dbReference type="InterPro" id="IPR011989">
    <property type="entry name" value="ARM-like"/>
</dbReference>
<dbReference type="GO" id="GO:0005524">
    <property type="term" value="F:ATP binding"/>
    <property type="evidence" value="ECO:0007669"/>
    <property type="project" value="UniProtKB-UniRule"/>
</dbReference>
<feature type="region of interest" description="Disordered" evidence="8">
    <location>
        <begin position="1"/>
        <end position="25"/>
    </location>
</feature>
<dbReference type="PROSITE" id="PS00107">
    <property type="entry name" value="PROTEIN_KINASE_ATP"/>
    <property type="match status" value="1"/>
</dbReference>
<feature type="compositionally biased region" description="Basic and acidic residues" evidence="8">
    <location>
        <begin position="993"/>
        <end position="1006"/>
    </location>
</feature>
<dbReference type="Pfam" id="PF00069">
    <property type="entry name" value="Pkinase"/>
    <property type="match status" value="1"/>
</dbReference>
<gene>
    <name evidence="10" type="ORF">C8J55DRAFT_497041</name>
</gene>
<evidence type="ECO:0000256" key="1">
    <source>
        <dbReference type="ARBA" id="ARBA00012513"/>
    </source>
</evidence>
<feature type="compositionally biased region" description="Low complexity" evidence="8">
    <location>
        <begin position="499"/>
        <end position="524"/>
    </location>
</feature>
<comment type="caution">
    <text evidence="10">The sequence shown here is derived from an EMBL/GenBank/DDBJ whole genome shotgun (WGS) entry which is preliminary data.</text>
</comment>
<dbReference type="InterPro" id="IPR017441">
    <property type="entry name" value="Protein_kinase_ATP_BS"/>
</dbReference>
<feature type="compositionally biased region" description="Basic and acidic residues" evidence="8">
    <location>
        <begin position="293"/>
        <end position="309"/>
    </location>
</feature>
<feature type="region of interest" description="Disordered" evidence="8">
    <location>
        <begin position="782"/>
        <end position="1040"/>
    </location>
</feature>
<feature type="compositionally biased region" description="Polar residues" evidence="8">
    <location>
        <begin position="785"/>
        <end position="798"/>
    </location>
</feature>
<feature type="compositionally biased region" description="Low complexity" evidence="8">
    <location>
        <begin position="824"/>
        <end position="838"/>
    </location>
</feature>
<dbReference type="SUPFAM" id="SSF48371">
    <property type="entry name" value="ARM repeat"/>
    <property type="match status" value="1"/>
</dbReference>
<accession>A0A9W9E015</accession>
<evidence type="ECO:0000259" key="9">
    <source>
        <dbReference type="PROSITE" id="PS50011"/>
    </source>
</evidence>
<feature type="region of interest" description="Disordered" evidence="8">
    <location>
        <begin position="1419"/>
        <end position="1439"/>
    </location>
</feature>
<dbReference type="InterPro" id="IPR008271">
    <property type="entry name" value="Ser/Thr_kinase_AS"/>
</dbReference>
<dbReference type="FunFam" id="1.25.10.10:FF:000583">
    <property type="entry name" value="MAP3K epsilon protein kinase 1"/>
    <property type="match status" value="1"/>
</dbReference>
<feature type="compositionally biased region" description="Basic residues" evidence="8">
    <location>
        <begin position="382"/>
        <end position="391"/>
    </location>
</feature>
<sequence length="1856" mass="198515">MSKRLNPTSSGRSTAASTSAAPQSRSLHDYQLGDSLGKGAFGQVYRALNWATGETVAIKQISLNNIPASELSSIMSEISLLKNLRHPNIVKYKGFVKTRMHLYIILEFCENGSLSQIGKRFGKFPEGLVGVYVSQVLEGLCYLHEQGVIHRDIKGANILTNKDGTVKLADFGVASSTAIPSGSSSAEVVGSPYWMAPEVIEQSGATTASDIWSLGCVVIELLEGSPPYSFLDPMPALWRIVQDDCPPIPEGASAVVKDFLACCFQKDPNLRIDARKLLRHPWMVGVRARVKEAEAEKTEEQAQSHRHSTDNTSSGEDWTTSSTSSSTSTLRLSKSSSRSPLTTTVDETRGHIDKSSVLLSKSPTQTVSLSKSQLDLGLQRQKTQRQPRKPSQKVSSAKNNARARPPISTSAVSGRVPGTEGRLVSQYGYDEAVQRVQEWNQALSSAANLSSLPSSTSMTIKPQSLAVPAATIGMPTSTMSSSGSAGSVPTIRPSPMVPVPMFVPSSSASSASSGSGPGSASSSSDQGKTIRPVFTRPSAVSSDLPGKKDTQSYTKDMKGKGKGPTLITPSFNSLGSFNALGGIAGVLTDQRKQLAFVEEEDEMDRDRWDDDFDLGEDDDFAARSKIDATKSKMDFGVGIRHSKRDALHGTSNSSGSSSDGEDTTLTSSSKIKPQPRARDDRTIRASPGASLSRLPSSSNSSPLQLSPVPPISPSRLPVAAVMTRSASVTTSASSSGTTYHAMSEAEEENYDDDFLGGGDDDSGLEDGNALLERRVNEFKAKLASQRLQNQQGSSNRVGSFSRPLFHPDDIKSALFPPADSGQATTTLSSPSGSTSRPSIHGRTYSASATSSLSSSPFSAPLSSSPSGARRPQLTLPPTFSNNHKRISPGPLTAPLPDMAQGNDDVWDADYEDEYDHPGPFSAEHNDLKNGAGGSGSVRRARAAQKGSIEVGGRKGSVRSTGSESGRIRGNSDGSEGRSAGYGTKNQRGSIRSLSEKFDKYTEHPGQEVDAEDFDYEDNNDSPSSTVGSGEGGPKPGLLKLNSRLSNRSWLGDEDDNSDEDVFAEFDEPFAEDDLETHLQRDKQARLSARVSALVDDLSLNANPIGSLSNVGTTGEIQEGIEIRERRLRDIVGELLTILVTSPEMQIQLVNSHGMLAILEVLEGYQSRVLDPQSRISASAQSSNSSPTPSPLTSVVPLPGSAVGTGRKTSTMGGVVSSLGLGSLASLGSLGIGGRSSSGVSATSSASSTTSRDSLGILGSLPMHNTVTGIGGGLSASGRETVLQLLRIINLLVTGNIGFLESFCLIGGIPVVMGFTSKRFPSECRLEASNFIQLMCHTSVLTLQMFISCRGLKVLVALLDEDSSPLVAHALNGISSVFDLQSPTTKNDFCRMFVREGLLDPLSGALLNVMANGNVNLDGKRTPKDSLGGEKGEEYWGEEDHRDSVGLEGEMKMKIIQILLVFSQVSQSDFHVRNAVGTRKVIRRLLRACELLEPECLVLMIKAVKHLSMNISLLDVLQNANAIEILVRILEEQTSGPYNTEISNHIFQTCFNLCRLNKSRQEEAAQAGIIPCLQRVAETQSPLKQFAIPILCDMASAGKNCRKLLWQHDVLNMYLRLLEDPYFQVSALESILSWLQDEPARVEDGLTEPSAIRSVLDCFVTAKTNSFENLLELFLKLTRISTRVTTSFSRSPAFFRRVADRLGHNTKPVVRLNLLRILKTVCDAHPNRGMLVEKYGSGDGLLGVVEGLSRGGGDGAVLVRELAREIIPVLRPGLKPLPSGRASGRGVTPKRMRRTASEASAPVVDTGFTGSAVTVGVASGGSILSTDKTGLRPTAASRSVSTRPKASLRDISWQGTR</sequence>
<feature type="compositionally biased region" description="Polar residues" evidence="8">
    <location>
        <begin position="983"/>
        <end position="992"/>
    </location>
</feature>
<feature type="region of interest" description="Disordered" evidence="8">
    <location>
        <begin position="1776"/>
        <end position="1800"/>
    </location>
</feature>
<dbReference type="Gene3D" id="1.10.510.10">
    <property type="entry name" value="Transferase(Phosphotransferase) domain 1"/>
    <property type="match status" value="1"/>
</dbReference>
<dbReference type="Proteomes" id="UP001150238">
    <property type="component" value="Unassembled WGS sequence"/>
</dbReference>
<dbReference type="PANTHER" id="PTHR48012">
    <property type="entry name" value="STERILE20-LIKE KINASE, ISOFORM B-RELATED"/>
    <property type="match status" value="1"/>
</dbReference>
<evidence type="ECO:0000256" key="5">
    <source>
        <dbReference type="ARBA" id="ARBA00022840"/>
    </source>
</evidence>
<dbReference type="FunFam" id="3.30.200.20:FF:000042">
    <property type="entry name" value="Aurora kinase A"/>
    <property type="match status" value="1"/>
</dbReference>
<evidence type="ECO:0000313" key="10">
    <source>
        <dbReference type="EMBL" id="KAJ4494588.1"/>
    </source>
</evidence>
<dbReference type="InterPro" id="IPR011009">
    <property type="entry name" value="Kinase-like_dom_sf"/>
</dbReference>
<dbReference type="PROSITE" id="PS00108">
    <property type="entry name" value="PROTEIN_KINASE_ST"/>
    <property type="match status" value="1"/>
</dbReference>
<feature type="region of interest" description="Disordered" evidence="8">
    <location>
        <begin position="499"/>
        <end position="564"/>
    </location>
</feature>
<evidence type="ECO:0000256" key="7">
    <source>
        <dbReference type="PROSITE-ProRule" id="PRU10141"/>
    </source>
</evidence>
<feature type="domain" description="Protein kinase" evidence="9">
    <location>
        <begin position="30"/>
        <end position="283"/>
    </location>
</feature>
<dbReference type="EC" id="2.7.11.1" evidence="1"/>
<dbReference type="PANTHER" id="PTHR48012:SF26">
    <property type="entry name" value="SERINE_THREONINE-PROTEIN KINASE DDB_G0283821-RELATED"/>
    <property type="match status" value="1"/>
</dbReference>
<feature type="region of interest" description="Disordered" evidence="8">
    <location>
        <begin position="1175"/>
        <end position="1208"/>
    </location>
</feature>
<feature type="compositionally biased region" description="Low complexity" evidence="8">
    <location>
        <begin position="845"/>
        <end position="866"/>
    </location>
</feature>
<dbReference type="InterPro" id="IPR000719">
    <property type="entry name" value="Prot_kinase_dom"/>
</dbReference>
<dbReference type="CDD" id="cd06627">
    <property type="entry name" value="STKc_Cdc7_like"/>
    <property type="match status" value="1"/>
</dbReference>
<feature type="compositionally biased region" description="Low complexity" evidence="8">
    <location>
        <begin position="649"/>
        <end position="669"/>
    </location>
</feature>
<dbReference type="SMART" id="SM00220">
    <property type="entry name" value="S_TKc"/>
    <property type="match status" value="1"/>
</dbReference>
<evidence type="ECO:0000313" key="11">
    <source>
        <dbReference type="Proteomes" id="UP001150238"/>
    </source>
</evidence>
<feature type="compositionally biased region" description="Low complexity" evidence="8">
    <location>
        <begin position="312"/>
        <end position="344"/>
    </location>
</feature>
<dbReference type="GO" id="GO:0005737">
    <property type="term" value="C:cytoplasm"/>
    <property type="evidence" value="ECO:0007669"/>
    <property type="project" value="TreeGrafter"/>
</dbReference>
<keyword evidence="4 7" id="KW-0547">Nucleotide-binding</keyword>
<feature type="compositionally biased region" description="Acidic residues" evidence="8">
    <location>
        <begin position="1008"/>
        <end position="1019"/>
    </location>
</feature>
<evidence type="ECO:0000256" key="6">
    <source>
        <dbReference type="ARBA" id="ARBA00025754"/>
    </source>
</evidence>
<feature type="compositionally biased region" description="Low complexity" evidence="8">
    <location>
        <begin position="686"/>
        <end position="706"/>
    </location>
</feature>
<comment type="similarity">
    <text evidence="6">Belongs to the protein kinase superfamily. STE Ser/Thr protein kinase family.</text>
</comment>
<keyword evidence="5 7" id="KW-0067">ATP-binding</keyword>
<feature type="region of interest" description="Disordered" evidence="8">
    <location>
        <begin position="1822"/>
        <end position="1856"/>
    </location>
</feature>
<feature type="compositionally biased region" description="Low complexity" evidence="8">
    <location>
        <begin position="1175"/>
        <end position="1200"/>
    </location>
</feature>
<reference evidence="10" key="2">
    <citation type="journal article" date="2023" name="Proc. Natl. Acad. Sci. U.S.A.">
        <title>A global phylogenomic analysis of the shiitake genus Lentinula.</title>
        <authorList>
            <person name="Sierra-Patev S."/>
            <person name="Min B."/>
            <person name="Naranjo-Ortiz M."/>
            <person name="Looney B."/>
            <person name="Konkel Z."/>
            <person name="Slot J.C."/>
            <person name="Sakamoto Y."/>
            <person name="Steenwyk J.L."/>
            <person name="Rokas A."/>
            <person name="Carro J."/>
            <person name="Camarero S."/>
            <person name="Ferreira P."/>
            <person name="Molpeceres G."/>
            <person name="Ruiz-Duenas F.J."/>
            <person name="Serrano A."/>
            <person name="Henrissat B."/>
            <person name="Drula E."/>
            <person name="Hughes K.W."/>
            <person name="Mata J.L."/>
            <person name="Ishikawa N.K."/>
            <person name="Vargas-Isla R."/>
            <person name="Ushijima S."/>
            <person name="Smith C.A."/>
            <person name="Donoghue J."/>
            <person name="Ahrendt S."/>
            <person name="Andreopoulos W."/>
            <person name="He G."/>
            <person name="LaButti K."/>
            <person name="Lipzen A."/>
            <person name="Ng V."/>
            <person name="Riley R."/>
            <person name="Sandor L."/>
            <person name="Barry K."/>
            <person name="Martinez A.T."/>
            <person name="Xiao Y."/>
            <person name="Gibbons J.G."/>
            <person name="Terashima K."/>
            <person name="Grigoriev I.V."/>
            <person name="Hibbett D."/>
        </authorList>
    </citation>
    <scope>NUCLEOTIDE SEQUENCE</scope>
    <source>
        <strain evidence="10">Sp2 HRB7682 ss15</strain>
    </source>
</reference>
<dbReference type="FunFam" id="1.10.510.10:FF:000946">
    <property type="entry name" value="Probable serine/threonine-protein kinase DDB_G0284251"/>
    <property type="match status" value="1"/>
</dbReference>
<protein>
    <recommendedName>
        <fullName evidence="1">non-specific serine/threonine protein kinase</fullName>
        <ecNumber evidence="1">2.7.11.1</ecNumber>
    </recommendedName>
</protein>
<evidence type="ECO:0000256" key="8">
    <source>
        <dbReference type="SAM" id="MobiDB-lite"/>
    </source>
</evidence>
<feature type="region of interest" description="Disordered" evidence="8">
    <location>
        <begin position="293"/>
        <end position="419"/>
    </location>
</feature>
<dbReference type="PROSITE" id="PS50011">
    <property type="entry name" value="PROTEIN_KINASE_DOM"/>
    <property type="match status" value="1"/>
</dbReference>
<feature type="binding site" evidence="7">
    <location>
        <position position="59"/>
    </location>
    <ligand>
        <name>ATP</name>
        <dbReference type="ChEBI" id="CHEBI:30616"/>
    </ligand>
</feature>
<feature type="compositionally biased region" description="Low complexity" evidence="8">
    <location>
        <begin position="7"/>
        <end position="25"/>
    </location>
</feature>
<dbReference type="GO" id="GO:0004674">
    <property type="term" value="F:protein serine/threonine kinase activity"/>
    <property type="evidence" value="ECO:0007669"/>
    <property type="project" value="UniProtKB-EC"/>
</dbReference>
<feature type="compositionally biased region" description="Polar residues" evidence="8">
    <location>
        <begin position="357"/>
        <end position="373"/>
    </location>
</feature>
<dbReference type="EMBL" id="JANVFS010000002">
    <property type="protein sequence ID" value="KAJ4494588.1"/>
    <property type="molecule type" value="Genomic_DNA"/>
</dbReference>
<organism evidence="10 11">
    <name type="scientific">Lentinula lateritia</name>
    <dbReference type="NCBI Taxonomy" id="40482"/>
    <lineage>
        <taxon>Eukaryota</taxon>
        <taxon>Fungi</taxon>
        <taxon>Dikarya</taxon>
        <taxon>Basidiomycota</taxon>
        <taxon>Agaricomycotina</taxon>
        <taxon>Agaricomycetes</taxon>
        <taxon>Agaricomycetidae</taxon>
        <taxon>Agaricales</taxon>
        <taxon>Marasmiineae</taxon>
        <taxon>Omphalotaceae</taxon>
        <taxon>Lentinula</taxon>
    </lineage>
</organism>
<dbReference type="InterPro" id="IPR050629">
    <property type="entry name" value="STE20/SPS1-PAK"/>
</dbReference>
<feature type="compositionally biased region" description="Low complexity" evidence="8">
    <location>
        <begin position="718"/>
        <end position="738"/>
    </location>
</feature>
<evidence type="ECO:0000256" key="3">
    <source>
        <dbReference type="ARBA" id="ARBA00022723"/>
    </source>
</evidence>
<dbReference type="Gene3D" id="1.25.10.10">
    <property type="entry name" value="Leucine-rich Repeat Variant"/>
    <property type="match status" value="2"/>
</dbReference>
<keyword evidence="3" id="KW-0479">Metal-binding</keyword>
<feature type="region of interest" description="Disordered" evidence="8">
    <location>
        <begin position="643"/>
        <end position="770"/>
    </location>
</feature>
<feature type="compositionally biased region" description="Acidic residues" evidence="8">
    <location>
        <begin position="904"/>
        <end position="914"/>
    </location>
</feature>
<feature type="compositionally biased region" description="Acidic residues" evidence="8">
    <location>
        <begin position="744"/>
        <end position="764"/>
    </location>
</feature>
<evidence type="ECO:0000256" key="4">
    <source>
        <dbReference type="ARBA" id="ARBA00022741"/>
    </source>
</evidence>
<keyword evidence="2" id="KW-0808">Transferase</keyword>
<dbReference type="SUPFAM" id="SSF56112">
    <property type="entry name" value="Protein kinase-like (PK-like)"/>
    <property type="match status" value="1"/>
</dbReference>
<dbReference type="GO" id="GO:0046872">
    <property type="term" value="F:metal ion binding"/>
    <property type="evidence" value="ECO:0007669"/>
    <property type="project" value="UniProtKB-KW"/>
</dbReference>
<dbReference type="InterPro" id="IPR016024">
    <property type="entry name" value="ARM-type_fold"/>
</dbReference>
<proteinExistence type="inferred from homology"/>
<evidence type="ECO:0000256" key="2">
    <source>
        <dbReference type="ARBA" id="ARBA00022679"/>
    </source>
</evidence>
<feature type="compositionally biased region" description="Basic and acidic residues" evidence="8">
    <location>
        <begin position="545"/>
        <end position="559"/>
    </location>
</feature>
<name>A0A9W9E015_9AGAR</name>